<protein>
    <submittedName>
        <fullName evidence="10">Small multidrug resistance pump</fullName>
    </submittedName>
</protein>
<evidence type="ECO:0000256" key="3">
    <source>
        <dbReference type="ARBA" id="ARBA00022475"/>
    </source>
</evidence>
<evidence type="ECO:0000313" key="11">
    <source>
        <dbReference type="Proteomes" id="UP000537718"/>
    </source>
</evidence>
<dbReference type="GO" id="GO:0005886">
    <property type="term" value="C:plasma membrane"/>
    <property type="evidence" value="ECO:0007669"/>
    <property type="project" value="UniProtKB-SubCell"/>
</dbReference>
<dbReference type="RefSeq" id="WP_183866662.1">
    <property type="nucleotide sequence ID" value="NZ_JACHCF010000003.1"/>
</dbReference>
<evidence type="ECO:0000256" key="5">
    <source>
        <dbReference type="ARBA" id="ARBA00022989"/>
    </source>
</evidence>
<dbReference type="InterPro" id="IPR045324">
    <property type="entry name" value="Small_multidrug_res"/>
</dbReference>
<dbReference type="InterPro" id="IPR037185">
    <property type="entry name" value="EmrE-like"/>
</dbReference>
<dbReference type="Proteomes" id="UP000537718">
    <property type="component" value="Unassembled WGS sequence"/>
</dbReference>
<dbReference type="GO" id="GO:0015199">
    <property type="term" value="F:amino-acid betaine transmembrane transporter activity"/>
    <property type="evidence" value="ECO:0007669"/>
    <property type="project" value="TreeGrafter"/>
</dbReference>
<keyword evidence="3" id="KW-1003">Cell membrane</keyword>
<dbReference type="AlphaFoldDB" id="A0A7W9DJ08"/>
<dbReference type="FunFam" id="1.10.3730.20:FF:000001">
    <property type="entry name" value="Quaternary ammonium compound resistance transporter SugE"/>
    <property type="match status" value="1"/>
</dbReference>
<evidence type="ECO:0000256" key="2">
    <source>
        <dbReference type="ARBA" id="ARBA00022448"/>
    </source>
</evidence>
<comment type="similarity">
    <text evidence="7 8">Belongs to the drug/metabolite transporter (DMT) superfamily. Small multidrug resistance (SMR) (TC 2.A.7.1) family.</text>
</comment>
<organism evidence="10 11">
    <name type="scientific">Pedobacter cryoconitis</name>
    <dbReference type="NCBI Taxonomy" id="188932"/>
    <lineage>
        <taxon>Bacteria</taxon>
        <taxon>Pseudomonadati</taxon>
        <taxon>Bacteroidota</taxon>
        <taxon>Sphingobacteriia</taxon>
        <taxon>Sphingobacteriales</taxon>
        <taxon>Sphingobacteriaceae</taxon>
        <taxon>Pedobacter</taxon>
    </lineage>
</organism>
<dbReference type="GO" id="GO:1990961">
    <property type="term" value="P:xenobiotic detoxification by transmembrane export across the plasma membrane"/>
    <property type="evidence" value="ECO:0007669"/>
    <property type="project" value="UniProtKB-ARBA"/>
</dbReference>
<evidence type="ECO:0000256" key="4">
    <source>
        <dbReference type="ARBA" id="ARBA00022692"/>
    </source>
</evidence>
<feature type="transmembrane region" description="Helical" evidence="9">
    <location>
        <begin position="58"/>
        <end position="79"/>
    </location>
</feature>
<keyword evidence="2" id="KW-0813">Transport</keyword>
<dbReference type="Pfam" id="PF00893">
    <property type="entry name" value="Multi_Drug_Res"/>
    <property type="match status" value="1"/>
</dbReference>
<dbReference type="GO" id="GO:0031460">
    <property type="term" value="P:glycine betaine transport"/>
    <property type="evidence" value="ECO:0007669"/>
    <property type="project" value="TreeGrafter"/>
</dbReference>
<dbReference type="EMBL" id="JACHCF010000003">
    <property type="protein sequence ID" value="MBB5620661.1"/>
    <property type="molecule type" value="Genomic_DNA"/>
</dbReference>
<feature type="transmembrane region" description="Helical" evidence="9">
    <location>
        <begin position="30"/>
        <end position="51"/>
    </location>
</feature>
<evidence type="ECO:0000256" key="1">
    <source>
        <dbReference type="ARBA" id="ARBA00004651"/>
    </source>
</evidence>
<comment type="subcellular location">
    <subcellularLocation>
        <location evidence="1 8">Cell membrane</location>
        <topology evidence="1 8">Multi-pass membrane protein</topology>
    </subcellularLocation>
</comment>
<dbReference type="PANTHER" id="PTHR30561">
    <property type="entry name" value="SMR FAMILY PROTON-DEPENDENT DRUG EFFLUX TRANSPORTER SUGE"/>
    <property type="match status" value="1"/>
</dbReference>
<accession>A0A7W9DJ08</accession>
<evidence type="ECO:0000256" key="8">
    <source>
        <dbReference type="RuleBase" id="RU003942"/>
    </source>
</evidence>
<evidence type="ECO:0000256" key="7">
    <source>
        <dbReference type="ARBA" id="ARBA00038032"/>
    </source>
</evidence>
<keyword evidence="5 9" id="KW-1133">Transmembrane helix</keyword>
<sequence>MKTYIFLFLAIISEIIATTALKASEEFTRLWPSVIVIFGYAIAFYFLSLTLRKMDLGIAYAIWSGVGIVLVAVLGAVFYKQKPDMPAVIGIVLIIIGVIVINLFSKNSGH</sequence>
<dbReference type="SUPFAM" id="SSF103481">
    <property type="entry name" value="Multidrug resistance efflux transporter EmrE"/>
    <property type="match status" value="1"/>
</dbReference>
<dbReference type="PANTHER" id="PTHR30561:SF1">
    <property type="entry name" value="MULTIDRUG TRANSPORTER EMRE"/>
    <property type="match status" value="1"/>
</dbReference>
<dbReference type="Gene3D" id="1.10.3730.20">
    <property type="match status" value="1"/>
</dbReference>
<dbReference type="InterPro" id="IPR000390">
    <property type="entry name" value="Small_drug/metabolite_transptr"/>
</dbReference>
<dbReference type="GO" id="GO:0015297">
    <property type="term" value="F:antiporter activity"/>
    <property type="evidence" value="ECO:0007669"/>
    <property type="project" value="TreeGrafter"/>
</dbReference>
<reference evidence="10 11" key="1">
    <citation type="submission" date="2020-08" db="EMBL/GenBank/DDBJ databases">
        <title>Genomic Encyclopedia of Type Strains, Phase IV (KMG-V): Genome sequencing to study the core and pangenomes of soil and plant-associated prokaryotes.</title>
        <authorList>
            <person name="Whitman W."/>
        </authorList>
    </citation>
    <scope>NUCLEOTIDE SEQUENCE [LARGE SCALE GENOMIC DNA]</scope>
    <source>
        <strain evidence="10 11">MP7CTX6</strain>
    </source>
</reference>
<feature type="transmembrane region" description="Helical" evidence="9">
    <location>
        <begin position="85"/>
        <end position="104"/>
    </location>
</feature>
<evidence type="ECO:0000313" key="10">
    <source>
        <dbReference type="EMBL" id="MBB5620661.1"/>
    </source>
</evidence>
<gene>
    <name evidence="10" type="ORF">HDE69_001710</name>
</gene>
<proteinExistence type="inferred from homology"/>
<dbReference type="GO" id="GO:0015220">
    <property type="term" value="F:choline transmembrane transporter activity"/>
    <property type="evidence" value="ECO:0007669"/>
    <property type="project" value="TreeGrafter"/>
</dbReference>
<evidence type="ECO:0000256" key="9">
    <source>
        <dbReference type="SAM" id="Phobius"/>
    </source>
</evidence>
<name>A0A7W9DJ08_9SPHI</name>
<keyword evidence="4 8" id="KW-0812">Transmembrane</keyword>
<keyword evidence="6 9" id="KW-0472">Membrane</keyword>
<evidence type="ECO:0000256" key="6">
    <source>
        <dbReference type="ARBA" id="ARBA00023136"/>
    </source>
</evidence>
<comment type="caution">
    <text evidence="10">The sequence shown here is derived from an EMBL/GenBank/DDBJ whole genome shotgun (WGS) entry which is preliminary data.</text>
</comment>